<comment type="caution">
    <text evidence="1">The sequence shown here is derived from an EMBL/GenBank/DDBJ whole genome shotgun (WGS) entry which is preliminary data.</text>
</comment>
<gene>
    <name evidence="1" type="ORF">PR048_004245</name>
</gene>
<dbReference type="EMBL" id="JARBHB010000002">
    <property type="protein sequence ID" value="KAJ8891716.1"/>
    <property type="molecule type" value="Genomic_DNA"/>
</dbReference>
<dbReference type="Proteomes" id="UP001159363">
    <property type="component" value="Chromosome 2"/>
</dbReference>
<protein>
    <submittedName>
        <fullName evidence="1">Uncharacterized protein</fullName>
    </submittedName>
</protein>
<sequence length="141" mass="16129">MFELREEVRRLLSELKSDFLTYFEIKSGFANAMLEVIKCHLLNLSKLFPKYFPHIEKEDKTHNRIINPFDTTTATLSELPNTIKDNLIDMSTDSILKATFKKLSLCNSWTTAHQAFKELSDTAMSKLLPLSSTCVNTASLH</sequence>
<keyword evidence="2" id="KW-1185">Reference proteome</keyword>
<evidence type="ECO:0000313" key="2">
    <source>
        <dbReference type="Proteomes" id="UP001159363"/>
    </source>
</evidence>
<accession>A0ABQ9I4Y3</accession>
<proteinExistence type="predicted"/>
<evidence type="ECO:0000313" key="1">
    <source>
        <dbReference type="EMBL" id="KAJ8891716.1"/>
    </source>
</evidence>
<reference evidence="1 2" key="1">
    <citation type="submission" date="2023-02" db="EMBL/GenBank/DDBJ databases">
        <title>LHISI_Scaffold_Assembly.</title>
        <authorList>
            <person name="Stuart O.P."/>
            <person name="Cleave R."/>
            <person name="Magrath M.J.L."/>
            <person name="Mikheyev A.S."/>
        </authorList>
    </citation>
    <scope>NUCLEOTIDE SEQUENCE [LARGE SCALE GENOMIC DNA]</scope>
    <source>
        <strain evidence="1">Daus_M_001</strain>
        <tissue evidence="1">Leg muscle</tissue>
    </source>
</reference>
<organism evidence="1 2">
    <name type="scientific">Dryococelus australis</name>
    <dbReference type="NCBI Taxonomy" id="614101"/>
    <lineage>
        <taxon>Eukaryota</taxon>
        <taxon>Metazoa</taxon>
        <taxon>Ecdysozoa</taxon>
        <taxon>Arthropoda</taxon>
        <taxon>Hexapoda</taxon>
        <taxon>Insecta</taxon>
        <taxon>Pterygota</taxon>
        <taxon>Neoptera</taxon>
        <taxon>Polyneoptera</taxon>
        <taxon>Phasmatodea</taxon>
        <taxon>Verophasmatodea</taxon>
        <taxon>Anareolatae</taxon>
        <taxon>Phasmatidae</taxon>
        <taxon>Eurycanthinae</taxon>
        <taxon>Dryococelus</taxon>
    </lineage>
</organism>
<name>A0ABQ9I4Y3_9NEOP</name>